<keyword evidence="4" id="KW-0378">Hydrolase</keyword>
<feature type="domain" description="Peptidase A1" evidence="8">
    <location>
        <begin position="122"/>
        <end position="474"/>
    </location>
</feature>
<dbReference type="Gene3D" id="2.40.70.10">
    <property type="entry name" value="Acid Proteases"/>
    <property type="match status" value="2"/>
</dbReference>
<dbReference type="Pfam" id="PF14543">
    <property type="entry name" value="TAXi_N"/>
    <property type="match status" value="1"/>
</dbReference>
<dbReference type="SUPFAM" id="SSF50630">
    <property type="entry name" value="Acid proteases"/>
    <property type="match status" value="1"/>
</dbReference>
<dbReference type="AlphaFoldDB" id="A0A0C9S6U4"/>
<keyword evidence="2" id="KW-0645">Protease</keyword>
<evidence type="ECO:0000313" key="9">
    <source>
        <dbReference type="EMBL" id="JAG86793.1"/>
    </source>
</evidence>
<dbReference type="FunFam" id="2.40.70.10:FF:000033">
    <property type="entry name" value="Aspartyl protease family protein"/>
    <property type="match status" value="1"/>
</dbReference>
<dbReference type="InterPro" id="IPR032799">
    <property type="entry name" value="TAXi_C"/>
</dbReference>
<dbReference type="CDD" id="cd05476">
    <property type="entry name" value="pepsin_A_like_plant"/>
    <property type="match status" value="1"/>
</dbReference>
<dbReference type="InterPro" id="IPR033121">
    <property type="entry name" value="PEPTIDASE_A1"/>
</dbReference>
<dbReference type="InterPro" id="IPR034161">
    <property type="entry name" value="Pepsin-like_plant"/>
</dbReference>
<feature type="active site" evidence="6">
    <location>
        <position position="140"/>
    </location>
</feature>
<evidence type="ECO:0000256" key="4">
    <source>
        <dbReference type="ARBA" id="ARBA00022801"/>
    </source>
</evidence>
<dbReference type="PANTHER" id="PTHR47967">
    <property type="entry name" value="OS07G0603500 PROTEIN-RELATED"/>
    <property type="match status" value="1"/>
</dbReference>
<sequence>MLLRVSALLNGRHLTMERYCLYALIVVIIVLCGATHQADGLQVKMKMIHRHSTHSPFYTEFASGHERIDELLRLDSLRIRSTPRWKFSFDNQPSAAPSPGEEPRTSFAMPVASGATLGSALYFVELYIGTPPQRALLVADTGSDLIWVNCHASRNYSSVNSFPVFSPDNSSSLSYVPCFSRECHAVSPNFACVFRPKIACKYSYGYLDNSSTTGAYIRDTITLKSMSGRPLKAEKVYMGCGTDNQGQSAVGSGGSLGLGQGFNSFASQTANLYGSKFSYCLRDYLQPPTVRNSLVFGDREDSLSPSLLKEPIQYTPILKGGSSFYYVGIEDITVNGEKLPISSSVWEVDETGNGGTTIDSGSSLTYFTEEAYEIIIEALRVSTKYQMASTASPQRFDLCFNTSGVSNLKFPEFSIGLSGGRRFSPPAENFMLEIEDNMKCVGFSPLRGQSIIGNLLQQNFFVEYDRHRSLLGFAPANCSAHN</sequence>
<keyword evidence="3" id="KW-0064">Aspartyl protease</keyword>
<evidence type="ECO:0000256" key="5">
    <source>
        <dbReference type="ARBA" id="ARBA00023180"/>
    </source>
</evidence>
<keyword evidence="5" id="KW-0325">Glycoprotein</keyword>
<comment type="similarity">
    <text evidence="1">Belongs to the peptidase A1 family.</text>
</comment>
<dbReference type="InterPro" id="IPR032861">
    <property type="entry name" value="TAXi_N"/>
</dbReference>
<evidence type="ECO:0000256" key="6">
    <source>
        <dbReference type="PIRSR" id="PIRSR601461-1"/>
    </source>
</evidence>
<proteinExistence type="inferred from homology"/>
<name>A0A0C9S6U4_9CONI</name>
<evidence type="ECO:0000256" key="7">
    <source>
        <dbReference type="SAM" id="Phobius"/>
    </source>
</evidence>
<dbReference type="GO" id="GO:0004190">
    <property type="term" value="F:aspartic-type endopeptidase activity"/>
    <property type="evidence" value="ECO:0007669"/>
    <property type="project" value="UniProtKB-KW"/>
</dbReference>
<evidence type="ECO:0000256" key="3">
    <source>
        <dbReference type="ARBA" id="ARBA00022750"/>
    </source>
</evidence>
<organism evidence="9">
    <name type="scientific">Wollemia nobilis</name>
    <dbReference type="NCBI Taxonomy" id="56998"/>
    <lineage>
        <taxon>Eukaryota</taxon>
        <taxon>Viridiplantae</taxon>
        <taxon>Streptophyta</taxon>
        <taxon>Embryophyta</taxon>
        <taxon>Tracheophyta</taxon>
        <taxon>Spermatophyta</taxon>
        <taxon>Pinopsida</taxon>
        <taxon>Pinidae</taxon>
        <taxon>Conifers II</taxon>
        <taxon>Araucariales</taxon>
        <taxon>Araucariaceae</taxon>
        <taxon>Wollemia</taxon>
    </lineage>
</organism>
<dbReference type="InterPro" id="IPR051708">
    <property type="entry name" value="Plant_Aspart_Prot_A1"/>
</dbReference>
<protein>
    <submittedName>
        <fullName evidence="9">TSA: Wollemia nobilis Ref_Wollemi_Transcript_14301_1785 transcribed RNA sequence</fullName>
    </submittedName>
</protein>
<dbReference type="PROSITE" id="PS51767">
    <property type="entry name" value="PEPTIDASE_A1"/>
    <property type="match status" value="1"/>
</dbReference>
<reference evidence="9" key="1">
    <citation type="submission" date="2015-02" db="EMBL/GenBank/DDBJ databases">
        <title>A transcriptome of Wollemia nobilis - a relic of Gondwana.</title>
        <authorList>
            <person name="Chia J.Y."/>
            <person name="Leong Y.S."/>
            <person name="Abdul Karim S."/>
            <person name="Wan Azmi N."/>
            <person name="Hercus R."/>
            <person name="Croft L."/>
        </authorList>
    </citation>
    <scope>NUCLEOTIDE SEQUENCE</scope>
    <source>
        <strain evidence="9">MaeBrown</strain>
        <tissue evidence="9">Leaf</tissue>
    </source>
</reference>
<dbReference type="PANTHER" id="PTHR47967:SF46">
    <property type="entry name" value="ASPARTIC PROTEINASE NEPENTHESIN-1"/>
    <property type="match status" value="1"/>
</dbReference>
<evidence type="ECO:0000256" key="2">
    <source>
        <dbReference type="ARBA" id="ARBA00022670"/>
    </source>
</evidence>
<dbReference type="InterPro" id="IPR021109">
    <property type="entry name" value="Peptidase_aspartic_dom_sf"/>
</dbReference>
<keyword evidence="7" id="KW-0472">Membrane</keyword>
<dbReference type="PRINTS" id="PR00792">
    <property type="entry name" value="PEPSIN"/>
</dbReference>
<dbReference type="Pfam" id="PF14541">
    <property type="entry name" value="TAXi_C"/>
    <property type="match status" value="1"/>
</dbReference>
<feature type="active site" evidence="6">
    <location>
        <position position="359"/>
    </location>
</feature>
<feature type="transmembrane region" description="Helical" evidence="7">
    <location>
        <begin position="20"/>
        <end position="38"/>
    </location>
</feature>
<keyword evidence="7" id="KW-1133">Transmembrane helix</keyword>
<dbReference type="InterPro" id="IPR001461">
    <property type="entry name" value="Aspartic_peptidase_A1"/>
</dbReference>
<dbReference type="GO" id="GO:0006508">
    <property type="term" value="P:proteolysis"/>
    <property type="evidence" value="ECO:0007669"/>
    <property type="project" value="UniProtKB-KW"/>
</dbReference>
<keyword evidence="7" id="KW-0812">Transmembrane</keyword>
<dbReference type="EMBL" id="GCHU01014220">
    <property type="protein sequence ID" value="JAG86793.1"/>
    <property type="molecule type" value="Transcribed_RNA"/>
</dbReference>
<evidence type="ECO:0000259" key="8">
    <source>
        <dbReference type="PROSITE" id="PS51767"/>
    </source>
</evidence>
<evidence type="ECO:0000256" key="1">
    <source>
        <dbReference type="ARBA" id="ARBA00007447"/>
    </source>
</evidence>
<accession>A0A0C9S6U4</accession>